<protein>
    <submittedName>
        <fullName evidence="3">Uncharacterized protein</fullName>
    </submittedName>
</protein>
<gene>
    <name evidence="3" type="ORF">HD842_000877</name>
</gene>
<proteinExistence type="predicted"/>
<dbReference type="EMBL" id="JACHBX010000001">
    <property type="protein sequence ID" value="MBB6132766.1"/>
    <property type="molecule type" value="Genomic_DNA"/>
</dbReference>
<dbReference type="RefSeq" id="WP_183551436.1">
    <property type="nucleotide sequence ID" value="NZ_JACHBX010000001.1"/>
</dbReference>
<evidence type="ECO:0000313" key="3">
    <source>
        <dbReference type="EMBL" id="MBB6132766.1"/>
    </source>
</evidence>
<accession>A0A7W9WXR4</accession>
<keyword evidence="2" id="KW-0732">Signal</keyword>
<evidence type="ECO:0000313" key="4">
    <source>
        <dbReference type="Proteomes" id="UP000540787"/>
    </source>
</evidence>
<organism evidence="3 4">
    <name type="scientific">Massilia aurea</name>
    <dbReference type="NCBI Taxonomy" id="373040"/>
    <lineage>
        <taxon>Bacteria</taxon>
        <taxon>Pseudomonadati</taxon>
        <taxon>Pseudomonadota</taxon>
        <taxon>Betaproteobacteria</taxon>
        <taxon>Burkholderiales</taxon>
        <taxon>Oxalobacteraceae</taxon>
        <taxon>Telluria group</taxon>
        <taxon>Massilia</taxon>
    </lineage>
</organism>
<name>A0A7W9WXR4_9BURK</name>
<feature type="compositionally biased region" description="Low complexity" evidence="1">
    <location>
        <begin position="30"/>
        <end position="42"/>
    </location>
</feature>
<feature type="compositionally biased region" description="Basic and acidic residues" evidence="1">
    <location>
        <begin position="81"/>
        <end position="95"/>
    </location>
</feature>
<feature type="chain" id="PRO_5030819150" evidence="2">
    <location>
        <begin position="25"/>
        <end position="110"/>
    </location>
</feature>
<dbReference type="AlphaFoldDB" id="A0A7W9WXR4"/>
<dbReference type="Proteomes" id="UP000540787">
    <property type="component" value="Unassembled WGS sequence"/>
</dbReference>
<keyword evidence="4" id="KW-1185">Reference proteome</keyword>
<feature type="signal peptide" evidence="2">
    <location>
        <begin position="1"/>
        <end position="24"/>
    </location>
</feature>
<comment type="caution">
    <text evidence="3">The sequence shown here is derived from an EMBL/GenBank/DDBJ whole genome shotgun (WGS) entry which is preliminary data.</text>
</comment>
<sequence>MSTFTRPQLLLACILASALTPAAAQSGHRTTPAANATDPDAAVPETRYQPAYVPPARAAATTTPDRAWQEHNRIVAAQPGHDAHAGHGKPAPDPHAHHHTPAQPDHKEHH</sequence>
<evidence type="ECO:0000256" key="1">
    <source>
        <dbReference type="SAM" id="MobiDB-lite"/>
    </source>
</evidence>
<evidence type="ECO:0000256" key="2">
    <source>
        <dbReference type="SAM" id="SignalP"/>
    </source>
</evidence>
<feature type="compositionally biased region" description="Low complexity" evidence="1">
    <location>
        <begin position="54"/>
        <end position="66"/>
    </location>
</feature>
<feature type="region of interest" description="Disordered" evidence="1">
    <location>
        <begin position="20"/>
        <end position="110"/>
    </location>
</feature>
<reference evidence="3 4" key="1">
    <citation type="submission" date="2020-08" db="EMBL/GenBank/DDBJ databases">
        <title>The Agave Microbiome: Exploring the role of microbial communities in plant adaptations to desert environments.</title>
        <authorList>
            <person name="Partida-Martinez L.P."/>
        </authorList>
    </citation>
    <scope>NUCLEOTIDE SEQUENCE [LARGE SCALE GENOMIC DNA]</scope>
    <source>
        <strain evidence="3 4">AT3.2</strain>
    </source>
</reference>